<dbReference type="PANTHER" id="PTHR48225:SF7">
    <property type="entry name" value="MEIOSIS-SPECIFIC PROTEIN HOP1"/>
    <property type="match status" value="1"/>
</dbReference>
<evidence type="ECO:0000313" key="8">
    <source>
        <dbReference type="EMBL" id="ORY13070.1"/>
    </source>
</evidence>
<feature type="compositionally biased region" description="Basic residues" evidence="6">
    <location>
        <begin position="1"/>
        <end position="10"/>
    </location>
</feature>
<dbReference type="GO" id="GO:0005694">
    <property type="term" value="C:chromosome"/>
    <property type="evidence" value="ECO:0007669"/>
    <property type="project" value="UniProtKB-SubCell"/>
</dbReference>
<evidence type="ECO:0000256" key="4">
    <source>
        <dbReference type="ARBA" id="ARBA00023242"/>
    </source>
</evidence>
<dbReference type="PROSITE" id="PS50815">
    <property type="entry name" value="HORMA"/>
    <property type="match status" value="1"/>
</dbReference>
<accession>A0A1Y1ZS90</accession>
<keyword evidence="3" id="KW-0158">Chromosome</keyword>
<dbReference type="OrthoDB" id="1928087at2759"/>
<name>A0A1Y1ZS90_9PLEO</name>
<sequence length="694" mass="78601">MARKQSHKPRPITAVRQMQATKPKPTALSVTSPDVAVDVKQSIELVQTLVHGAISSLAFLRHLFGDYCFDTHLYEVNNKQQLYSDYANGLDQVMDKDSKRPASRFQVLKRGRSERVDQLLDWLEKGAFDALKRNVLRSLQLSLFEDPEQPLNVFELYTFTFHYTPSEHGENVISGMEVAGPHGQKTTVKTAKLAMHTLIRSIVQLCGTMPALPESRFVRMHLLYTDDRPDNYEPPGFHKATDDRIFFPDASWKQTSSNCGTRDLGFYKVSLKISHILPCDLGDDARNNKVEEQFHIPNKLAYTKPVDREDDVANDSGEEETRPTNHITKGLFVQNRTQSENSHRTDPVLDERATVQPQPLVRKSGLEGNRSPGDVTNSGSSTSPEVDLNVISNPALRNDYMPQLQDRSSTPHPQPQTMENEVTPDVRAELSKMATTPSLRPEDLRIKERLQHMLNPSNQEHNTEETQHLNDSIEESVIPNFPSQQVQLSQTKIQQLETHRSNLLPPRRCATNLRRRSESLGVGSDGDTINCQCEHNEEEDDMINCSFCDTWQHLHCYGYRGSDDPRIPTVHACYDCLLQGAEHELLRELRCLALCRRAIHILQGQEVTNDKELANVLHCDLQTATGVTSHFRKEKYLVPSSGPKKASSGKRFSLNKDEGVVALMVKEYFDPLAKISHHVGHMNLLYWHGLIQSG</sequence>
<dbReference type="Proteomes" id="UP000193144">
    <property type="component" value="Unassembled WGS sequence"/>
</dbReference>
<dbReference type="InterPro" id="IPR036570">
    <property type="entry name" value="HORMA_dom_sf"/>
</dbReference>
<dbReference type="GO" id="GO:0051598">
    <property type="term" value="P:meiotic recombination checkpoint signaling"/>
    <property type="evidence" value="ECO:0007669"/>
    <property type="project" value="TreeGrafter"/>
</dbReference>
<dbReference type="Gene3D" id="3.30.900.10">
    <property type="entry name" value="HORMA domain"/>
    <property type="match status" value="1"/>
</dbReference>
<feature type="compositionally biased region" description="Polar residues" evidence="6">
    <location>
        <begin position="374"/>
        <end position="384"/>
    </location>
</feature>
<evidence type="ECO:0000259" key="7">
    <source>
        <dbReference type="PROSITE" id="PS50815"/>
    </source>
</evidence>
<dbReference type="SUPFAM" id="SSF57903">
    <property type="entry name" value="FYVE/PHD zinc finger"/>
    <property type="match status" value="1"/>
</dbReference>
<reference evidence="8 9" key="1">
    <citation type="submission" date="2016-07" db="EMBL/GenBank/DDBJ databases">
        <title>Pervasive Adenine N6-methylation of Active Genes in Fungi.</title>
        <authorList>
            <consortium name="DOE Joint Genome Institute"/>
            <person name="Mondo S.J."/>
            <person name="Dannebaum R.O."/>
            <person name="Kuo R.C."/>
            <person name="Labutti K."/>
            <person name="Haridas S."/>
            <person name="Kuo A."/>
            <person name="Salamov A."/>
            <person name="Ahrendt S.R."/>
            <person name="Lipzen A."/>
            <person name="Sullivan W."/>
            <person name="Andreopoulos W.B."/>
            <person name="Clum A."/>
            <person name="Lindquist E."/>
            <person name="Daum C."/>
            <person name="Ramamoorthy G.K."/>
            <person name="Gryganskyi A."/>
            <person name="Culley D."/>
            <person name="Magnuson J.K."/>
            <person name="James T.Y."/>
            <person name="O'Malley M.A."/>
            <person name="Stajich J.E."/>
            <person name="Spatafora J.W."/>
            <person name="Visel A."/>
            <person name="Grigoriev I.V."/>
        </authorList>
    </citation>
    <scope>NUCLEOTIDE SEQUENCE [LARGE SCALE GENOMIC DNA]</scope>
    <source>
        <strain evidence="8 9">CBS 115471</strain>
    </source>
</reference>
<evidence type="ECO:0000256" key="6">
    <source>
        <dbReference type="SAM" id="MobiDB-lite"/>
    </source>
</evidence>
<dbReference type="STRING" id="1231657.A0A1Y1ZS90"/>
<keyword evidence="9" id="KW-1185">Reference proteome</keyword>
<proteinExistence type="predicted"/>
<dbReference type="GO" id="GO:0007130">
    <property type="term" value="P:synaptonemal complex assembly"/>
    <property type="evidence" value="ECO:0007669"/>
    <property type="project" value="TreeGrafter"/>
</dbReference>
<dbReference type="InterPro" id="IPR013083">
    <property type="entry name" value="Znf_RING/FYVE/PHD"/>
</dbReference>
<dbReference type="Gene3D" id="3.30.40.10">
    <property type="entry name" value="Zinc/RING finger domain, C3HC4 (zinc finger)"/>
    <property type="match status" value="1"/>
</dbReference>
<dbReference type="AlphaFoldDB" id="A0A1Y1ZS90"/>
<evidence type="ECO:0000256" key="2">
    <source>
        <dbReference type="ARBA" id="ARBA00004286"/>
    </source>
</evidence>
<evidence type="ECO:0000256" key="5">
    <source>
        <dbReference type="ARBA" id="ARBA00023254"/>
    </source>
</evidence>
<dbReference type="InterPro" id="IPR051294">
    <property type="entry name" value="HORMA_MeioticProgression"/>
</dbReference>
<protein>
    <submittedName>
        <fullName evidence="8">HORMA domain-domain-containing protein</fullName>
    </submittedName>
</protein>
<dbReference type="InterPro" id="IPR003511">
    <property type="entry name" value="HORMA_dom"/>
</dbReference>
<evidence type="ECO:0000256" key="3">
    <source>
        <dbReference type="ARBA" id="ARBA00022454"/>
    </source>
</evidence>
<feature type="region of interest" description="Disordered" evidence="6">
    <location>
        <begin position="301"/>
        <end position="387"/>
    </location>
</feature>
<evidence type="ECO:0000313" key="9">
    <source>
        <dbReference type="Proteomes" id="UP000193144"/>
    </source>
</evidence>
<feature type="compositionally biased region" description="Acidic residues" evidence="6">
    <location>
        <begin position="308"/>
        <end position="318"/>
    </location>
</feature>
<feature type="compositionally biased region" description="Basic and acidic residues" evidence="6">
    <location>
        <begin position="341"/>
        <end position="353"/>
    </location>
</feature>
<feature type="region of interest" description="Disordered" evidence="6">
    <location>
        <begin position="1"/>
        <end position="29"/>
    </location>
</feature>
<feature type="compositionally biased region" description="Polar residues" evidence="6">
    <location>
        <begin position="405"/>
        <end position="420"/>
    </location>
</feature>
<gene>
    <name evidence="8" type="ORF">BCR34DRAFT_278791</name>
</gene>
<comment type="caution">
    <text evidence="8">The sequence shown here is derived from an EMBL/GenBank/DDBJ whole genome shotgun (WGS) entry which is preliminary data.</text>
</comment>
<dbReference type="GO" id="GO:0005634">
    <property type="term" value="C:nucleus"/>
    <property type="evidence" value="ECO:0007669"/>
    <property type="project" value="UniProtKB-SubCell"/>
</dbReference>
<feature type="domain" description="HORMA" evidence="7">
    <location>
        <begin position="40"/>
        <end position="273"/>
    </location>
</feature>
<evidence type="ECO:0000256" key="1">
    <source>
        <dbReference type="ARBA" id="ARBA00004123"/>
    </source>
</evidence>
<dbReference type="PANTHER" id="PTHR48225">
    <property type="entry name" value="HORMA DOMAIN-CONTAINING PROTEIN 1"/>
    <property type="match status" value="1"/>
</dbReference>
<keyword evidence="4" id="KW-0539">Nucleus</keyword>
<feature type="region of interest" description="Disordered" evidence="6">
    <location>
        <begin position="401"/>
        <end position="421"/>
    </location>
</feature>
<dbReference type="Pfam" id="PF02301">
    <property type="entry name" value="HORMA"/>
    <property type="match status" value="1"/>
</dbReference>
<keyword evidence="5" id="KW-0469">Meiosis</keyword>
<dbReference type="EMBL" id="MCFA01000045">
    <property type="protein sequence ID" value="ORY13070.1"/>
    <property type="molecule type" value="Genomic_DNA"/>
</dbReference>
<dbReference type="SUPFAM" id="SSF56019">
    <property type="entry name" value="The spindle assembly checkpoint protein mad2"/>
    <property type="match status" value="1"/>
</dbReference>
<dbReference type="InterPro" id="IPR011011">
    <property type="entry name" value="Znf_FYVE_PHD"/>
</dbReference>
<organism evidence="8 9">
    <name type="scientific">Clohesyomyces aquaticus</name>
    <dbReference type="NCBI Taxonomy" id="1231657"/>
    <lineage>
        <taxon>Eukaryota</taxon>
        <taxon>Fungi</taxon>
        <taxon>Dikarya</taxon>
        <taxon>Ascomycota</taxon>
        <taxon>Pezizomycotina</taxon>
        <taxon>Dothideomycetes</taxon>
        <taxon>Pleosporomycetidae</taxon>
        <taxon>Pleosporales</taxon>
        <taxon>Lindgomycetaceae</taxon>
        <taxon>Clohesyomyces</taxon>
    </lineage>
</organism>
<comment type="subcellular location">
    <subcellularLocation>
        <location evidence="2">Chromosome</location>
    </subcellularLocation>
    <subcellularLocation>
        <location evidence="1">Nucleus</location>
    </subcellularLocation>
</comment>